<feature type="domain" description="SAM" evidence="2">
    <location>
        <begin position="39"/>
        <end position="101"/>
    </location>
</feature>
<evidence type="ECO:0000313" key="4">
    <source>
        <dbReference type="Proteomes" id="UP000075902"/>
    </source>
</evidence>
<feature type="region of interest" description="Disordered" evidence="1">
    <location>
        <begin position="106"/>
        <end position="156"/>
    </location>
</feature>
<dbReference type="SMART" id="SM00454">
    <property type="entry name" value="SAM"/>
    <property type="match status" value="1"/>
</dbReference>
<dbReference type="Gene3D" id="1.10.150.50">
    <property type="entry name" value="Transcription Factor, Ets-1"/>
    <property type="match status" value="1"/>
</dbReference>
<evidence type="ECO:0000313" key="3">
    <source>
        <dbReference type="EnsemblMetazoa" id="AMEC008956-PA"/>
    </source>
</evidence>
<dbReference type="InterPro" id="IPR013761">
    <property type="entry name" value="SAM/pointed_sf"/>
</dbReference>
<protein>
    <submittedName>
        <fullName evidence="3">SAM domain-containing protein</fullName>
    </submittedName>
</protein>
<evidence type="ECO:0000259" key="2">
    <source>
        <dbReference type="PROSITE" id="PS50105"/>
    </source>
</evidence>
<dbReference type="InterPro" id="IPR001660">
    <property type="entry name" value="SAM"/>
</dbReference>
<reference evidence="3" key="2">
    <citation type="submission" date="2020-05" db="UniProtKB">
        <authorList>
            <consortium name="EnsemblMetazoa"/>
        </authorList>
    </citation>
    <scope>IDENTIFICATION</scope>
    <source>
        <strain evidence="3">CM1001059</strain>
    </source>
</reference>
<sequence>MSLFRSQSVLSAFEGISWSYKFGTASRRKKHAALVITSLPHMELGEWLQRLDLAEYGDKFRSFNGVEELLFLSESDIKKLGIRNNAHRARIVSSLVALREKLVQESHAKTAQRNGADDQQKRAQLRHSVAVDGARSAKTASTATEQDSIHPSHRQA</sequence>
<dbReference type="VEuPathDB" id="VectorBase:AMEC008956"/>
<dbReference type="AlphaFoldDB" id="A0A182TVC4"/>
<dbReference type="SUPFAM" id="SSF47769">
    <property type="entry name" value="SAM/Pointed domain"/>
    <property type="match status" value="1"/>
</dbReference>
<dbReference type="Proteomes" id="UP000075902">
    <property type="component" value="Unassembled WGS sequence"/>
</dbReference>
<dbReference type="PROSITE" id="PS50105">
    <property type="entry name" value="SAM_DOMAIN"/>
    <property type="match status" value="1"/>
</dbReference>
<name>A0A182TVC4_9DIPT</name>
<dbReference type="EnsemblMetazoa" id="AMEC008956-RA">
    <property type="protein sequence ID" value="AMEC008956-PA"/>
    <property type="gene ID" value="AMEC008956"/>
</dbReference>
<reference evidence="4" key="1">
    <citation type="submission" date="2014-01" db="EMBL/GenBank/DDBJ databases">
        <title>The Genome Sequence of Anopheles melas CM1001059_A (V2).</title>
        <authorList>
            <consortium name="The Broad Institute Genomics Platform"/>
            <person name="Neafsey D.E."/>
            <person name="Besansky N."/>
            <person name="Howell P."/>
            <person name="Walton C."/>
            <person name="Young S.K."/>
            <person name="Zeng Q."/>
            <person name="Gargeya S."/>
            <person name="Fitzgerald M."/>
            <person name="Haas B."/>
            <person name="Abouelleil A."/>
            <person name="Allen A.W."/>
            <person name="Alvarado L."/>
            <person name="Arachchi H.M."/>
            <person name="Berlin A.M."/>
            <person name="Chapman S.B."/>
            <person name="Gainer-Dewar J."/>
            <person name="Goldberg J."/>
            <person name="Griggs A."/>
            <person name="Gujja S."/>
            <person name="Hansen M."/>
            <person name="Howarth C."/>
            <person name="Imamovic A."/>
            <person name="Ireland A."/>
            <person name="Larimer J."/>
            <person name="McCowan C."/>
            <person name="Murphy C."/>
            <person name="Pearson M."/>
            <person name="Poon T.W."/>
            <person name="Priest M."/>
            <person name="Roberts A."/>
            <person name="Saif S."/>
            <person name="Shea T."/>
            <person name="Sisk P."/>
            <person name="Sykes S."/>
            <person name="Wortman J."/>
            <person name="Nusbaum C."/>
            <person name="Birren B."/>
        </authorList>
    </citation>
    <scope>NUCLEOTIDE SEQUENCE [LARGE SCALE GENOMIC DNA]</scope>
    <source>
        <strain evidence="4">CM1001059</strain>
    </source>
</reference>
<dbReference type="Pfam" id="PF00536">
    <property type="entry name" value="SAM_1"/>
    <property type="match status" value="1"/>
</dbReference>
<organism evidence="3 4">
    <name type="scientific">Anopheles melas</name>
    <dbReference type="NCBI Taxonomy" id="34690"/>
    <lineage>
        <taxon>Eukaryota</taxon>
        <taxon>Metazoa</taxon>
        <taxon>Ecdysozoa</taxon>
        <taxon>Arthropoda</taxon>
        <taxon>Hexapoda</taxon>
        <taxon>Insecta</taxon>
        <taxon>Pterygota</taxon>
        <taxon>Neoptera</taxon>
        <taxon>Endopterygota</taxon>
        <taxon>Diptera</taxon>
        <taxon>Nematocera</taxon>
        <taxon>Culicoidea</taxon>
        <taxon>Culicidae</taxon>
        <taxon>Anophelinae</taxon>
        <taxon>Anopheles</taxon>
    </lineage>
</organism>
<evidence type="ECO:0000256" key="1">
    <source>
        <dbReference type="SAM" id="MobiDB-lite"/>
    </source>
</evidence>
<proteinExistence type="predicted"/>
<keyword evidence="4" id="KW-1185">Reference proteome</keyword>
<accession>A0A182TVC4</accession>